<dbReference type="SUPFAM" id="SSF48371">
    <property type="entry name" value="ARM repeat"/>
    <property type="match status" value="1"/>
</dbReference>
<evidence type="ECO:0000313" key="2">
    <source>
        <dbReference type="Proteomes" id="UP000095743"/>
    </source>
</evidence>
<dbReference type="KEGG" id="gfe:Gferi_06270"/>
<proteinExistence type="predicted"/>
<dbReference type="STRING" id="1424294.Gferi_06270"/>
<dbReference type="Proteomes" id="UP000095743">
    <property type="component" value="Chromosome"/>
</dbReference>
<evidence type="ECO:0008006" key="3">
    <source>
        <dbReference type="Google" id="ProtNLM"/>
    </source>
</evidence>
<keyword evidence="2" id="KW-1185">Reference proteome</keyword>
<evidence type="ECO:0000313" key="1">
    <source>
        <dbReference type="EMBL" id="AOT69203.1"/>
    </source>
</evidence>
<dbReference type="AlphaFoldDB" id="A0A1D8GE62"/>
<dbReference type="OrthoDB" id="1952008at2"/>
<reference evidence="1 2" key="1">
    <citation type="submission" date="2016-09" db="EMBL/GenBank/DDBJ databases">
        <title>Genomic analysis reveals versatility of anaerobic energy metabolism of Geosporobacter ferrireducens IRF9 of phylum Firmicutes.</title>
        <authorList>
            <person name="Kim S.-J."/>
        </authorList>
    </citation>
    <scope>NUCLEOTIDE SEQUENCE [LARGE SCALE GENOMIC DNA]</scope>
    <source>
        <strain evidence="1 2">IRF9</strain>
    </source>
</reference>
<name>A0A1D8GE62_9FIRM</name>
<dbReference type="EMBL" id="CP017269">
    <property type="protein sequence ID" value="AOT69203.1"/>
    <property type="molecule type" value="Genomic_DNA"/>
</dbReference>
<organism evidence="1 2">
    <name type="scientific">Geosporobacter ferrireducens</name>
    <dbReference type="NCBI Taxonomy" id="1424294"/>
    <lineage>
        <taxon>Bacteria</taxon>
        <taxon>Bacillati</taxon>
        <taxon>Bacillota</taxon>
        <taxon>Clostridia</taxon>
        <taxon>Peptostreptococcales</taxon>
        <taxon>Thermotaleaceae</taxon>
        <taxon>Geosporobacter</taxon>
    </lineage>
</organism>
<accession>A0A1D8GE62</accession>
<dbReference type="RefSeq" id="WP_069974769.1">
    <property type="nucleotide sequence ID" value="NZ_CP017269.1"/>
</dbReference>
<protein>
    <recommendedName>
        <fullName evidence="3">Condensin complex subunit 1 C-terminal domain-containing protein</fullName>
    </recommendedName>
</protein>
<sequence length="201" mass="23500">MEKRFLNQEIKQILEKLENGRKIQIEKELQIVNNPRTVGELLQELEKHIEEKSSLTTHFFKVIETLELEELFPYILNTIDKMDSSIFKEYAFQSLSAVSKDAEEVGKYVPSVLKVIEESTDYRVIYQGVVALYKMAKTHPQLESQLKEKRIFVNLSVIQDILSMLKHVDKWEPDFHKNSNVRTPLGDPDEFFAFASQFIAF</sequence>
<gene>
    <name evidence="1" type="ORF">Gferi_06270</name>
</gene>
<dbReference type="InterPro" id="IPR016024">
    <property type="entry name" value="ARM-type_fold"/>
</dbReference>